<organism evidence="17 18">
    <name type="scientific">Parvibaculum sedimenti</name>
    <dbReference type="NCBI Taxonomy" id="2608632"/>
    <lineage>
        <taxon>Bacteria</taxon>
        <taxon>Pseudomonadati</taxon>
        <taxon>Pseudomonadota</taxon>
        <taxon>Alphaproteobacteria</taxon>
        <taxon>Hyphomicrobiales</taxon>
        <taxon>Parvibaculaceae</taxon>
        <taxon>Parvibaculum</taxon>
    </lineage>
</organism>
<keyword evidence="8 15" id="KW-0547">Nucleotide-binding</keyword>
<dbReference type="Proteomes" id="UP000468901">
    <property type="component" value="Unassembled WGS sequence"/>
</dbReference>
<evidence type="ECO:0000256" key="5">
    <source>
        <dbReference type="ARBA" id="ARBA00020963"/>
    </source>
</evidence>
<evidence type="ECO:0000256" key="15">
    <source>
        <dbReference type="RuleBase" id="RU366026"/>
    </source>
</evidence>
<evidence type="ECO:0000313" key="17">
    <source>
        <dbReference type="EMBL" id="KAB7738788.1"/>
    </source>
</evidence>
<dbReference type="InterPro" id="IPR016030">
    <property type="entry name" value="CblAdoTrfase-like"/>
</dbReference>
<dbReference type="Pfam" id="PF01923">
    <property type="entry name" value="Cob_adeno_trans"/>
    <property type="match status" value="1"/>
</dbReference>
<dbReference type="SUPFAM" id="SSF89028">
    <property type="entry name" value="Cobalamin adenosyltransferase-like"/>
    <property type="match status" value="1"/>
</dbReference>
<dbReference type="AlphaFoldDB" id="A0A6N6VF19"/>
<dbReference type="PANTHER" id="PTHR12213:SF0">
    <property type="entry name" value="CORRINOID ADENOSYLTRANSFERASE MMAB"/>
    <property type="match status" value="1"/>
</dbReference>
<dbReference type="FunFam" id="1.20.1200.10:FF:000003">
    <property type="entry name" value="ATP:cob(I)alamin adenosyltransferase"/>
    <property type="match status" value="1"/>
</dbReference>
<evidence type="ECO:0000256" key="11">
    <source>
        <dbReference type="ARBA" id="ARBA00033334"/>
    </source>
</evidence>
<comment type="catalytic activity">
    <reaction evidence="13 15">
        <text>2 cob(II)yrinate a,c diamide + reduced [electron-transfer flavoprotein] + 2 ATP = 2 adenosylcob(III)yrinate a,c-diamide + 2 triphosphate + oxidized [electron-transfer flavoprotein] + 3 H(+)</text>
        <dbReference type="Rhea" id="RHEA:11528"/>
        <dbReference type="Rhea" id="RHEA-COMP:10685"/>
        <dbReference type="Rhea" id="RHEA-COMP:10686"/>
        <dbReference type="ChEBI" id="CHEBI:15378"/>
        <dbReference type="ChEBI" id="CHEBI:18036"/>
        <dbReference type="ChEBI" id="CHEBI:30616"/>
        <dbReference type="ChEBI" id="CHEBI:57692"/>
        <dbReference type="ChEBI" id="CHEBI:58307"/>
        <dbReference type="ChEBI" id="CHEBI:58503"/>
        <dbReference type="ChEBI" id="CHEBI:58537"/>
        <dbReference type="EC" id="2.5.1.17"/>
    </reaction>
</comment>
<keyword evidence="6" id="KW-0963">Cytoplasm</keyword>
<dbReference type="PANTHER" id="PTHR12213">
    <property type="entry name" value="CORRINOID ADENOSYLTRANSFERASE"/>
    <property type="match status" value="1"/>
</dbReference>
<dbReference type="GO" id="GO:0005524">
    <property type="term" value="F:ATP binding"/>
    <property type="evidence" value="ECO:0007669"/>
    <property type="project" value="UniProtKB-UniRule"/>
</dbReference>
<evidence type="ECO:0000256" key="4">
    <source>
        <dbReference type="ARBA" id="ARBA00012454"/>
    </source>
</evidence>
<keyword evidence="18" id="KW-1185">Reference proteome</keyword>
<dbReference type="EMBL" id="WESC01000016">
    <property type="protein sequence ID" value="KAB7738788.1"/>
    <property type="molecule type" value="Genomic_DNA"/>
</dbReference>
<dbReference type="GO" id="GO:0008817">
    <property type="term" value="F:corrinoid adenosyltransferase activity"/>
    <property type="evidence" value="ECO:0007669"/>
    <property type="project" value="UniProtKB-UniRule"/>
</dbReference>
<keyword evidence="7 15" id="KW-0808">Transferase</keyword>
<dbReference type="GO" id="GO:0009236">
    <property type="term" value="P:cobalamin biosynthetic process"/>
    <property type="evidence" value="ECO:0007669"/>
    <property type="project" value="UniProtKB-UniRule"/>
</dbReference>
<feature type="domain" description="Cobalamin adenosyltransferase-like" evidence="16">
    <location>
        <begin position="7"/>
        <end position="177"/>
    </location>
</feature>
<evidence type="ECO:0000256" key="7">
    <source>
        <dbReference type="ARBA" id="ARBA00022679"/>
    </source>
</evidence>
<accession>A0A6N6VF19</accession>
<dbReference type="RefSeq" id="WP_152217240.1">
    <property type="nucleotide sequence ID" value="NZ_JBAQYD010000312.1"/>
</dbReference>
<dbReference type="NCBIfam" id="TIGR00636">
    <property type="entry name" value="PduO_Nterm"/>
    <property type="match status" value="1"/>
</dbReference>
<evidence type="ECO:0000256" key="8">
    <source>
        <dbReference type="ARBA" id="ARBA00022741"/>
    </source>
</evidence>
<evidence type="ECO:0000256" key="9">
    <source>
        <dbReference type="ARBA" id="ARBA00022840"/>
    </source>
</evidence>
<dbReference type="Gene3D" id="1.20.1200.10">
    <property type="entry name" value="Cobalamin adenosyltransferase-like"/>
    <property type="match status" value="1"/>
</dbReference>
<comment type="pathway">
    <text evidence="2 15">Cofactor biosynthesis; adenosylcobalamin biosynthesis; adenosylcobalamin from cob(II)yrinate a,c-diamide: step 2/7.</text>
</comment>
<dbReference type="GO" id="GO:0005737">
    <property type="term" value="C:cytoplasm"/>
    <property type="evidence" value="ECO:0007669"/>
    <property type="project" value="UniProtKB-SubCell"/>
</dbReference>
<protein>
    <recommendedName>
        <fullName evidence="5 15">Corrinoid adenosyltransferase</fullName>
        <ecNumber evidence="4 15">2.5.1.17</ecNumber>
    </recommendedName>
    <alternativeName>
        <fullName evidence="10 15">Cob(II)alamin adenosyltransferase</fullName>
    </alternativeName>
    <alternativeName>
        <fullName evidence="12 15">Cob(II)yrinic acid a,c-diamide adenosyltransferase</fullName>
    </alternativeName>
    <alternativeName>
        <fullName evidence="11 15">Cobinamide/cobalamin adenosyltransferase</fullName>
    </alternativeName>
</protein>
<evidence type="ECO:0000256" key="14">
    <source>
        <dbReference type="ARBA" id="ARBA00048692"/>
    </source>
</evidence>
<keyword evidence="15" id="KW-0169">Cobalamin biosynthesis</keyword>
<evidence type="ECO:0000256" key="13">
    <source>
        <dbReference type="ARBA" id="ARBA00048555"/>
    </source>
</evidence>
<comment type="caution">
    <text evidence="17">The sequence shown here is derived from an EMBL/GenBank/DDBJ whole genome shotgun (WGS) entry which is preliminary data.</text>
</comment>
<evidence type="ECO:0000259" key="16">
    <source>
        <dbReference type="Pfam" id="PF01923"/>
    </source>
</evidence>
<evidence type="ECO:0000256" key="3">
    <source>
        <dbReference type="ARBA" id="ARBA00007487"/>
    </source>
</evidence>
<comment type="catalytic activity">
    <reaction evidence="14 15">
        <text>2 cob(II)alamin + reduced [electron-transfer flavoprotein] + 2 ATP = 2 adenosylcob(III)alamin + 2 triphosphate + oxidized [electron-transfer flavoprotein] + 3 H(+)</text>
        <dbReference type="Rhea" id="RHEA:28671"/>
        <dbReference type="Rhea" id="RHEA-COMP:10685"/>
        <dbReference type="Rhea" id="RHEA-COMP:10686"/>
        <dbReference type="ChEBI" id="CHEBI:15378"/>
        <dbReference type="ChEBI" id="CHEBI:16304"/>
        <dbReference type="ChEBI" id="CHEBI:18036"/>
        <dbReference type="ChEBI" id="CHEBI:18408"/>
        <dbReference type="ChEBI" id="CHEBI:30616"/>
        <dbReference type="ChEBI" id="CHEBI:57692"/>
        <dbReference type="ChEBI" id="CHEBI:58307"/>
        <dbReference type="EC" id="2.5.1.17"/>
    </reaction>
</comment>
<reference evidence="17 18" key="1">
    <citation type="submission" date="2019-09" db="EMBL/GenBank/DDBJ databases">
        <title>Parvibaculum sedimenti sp. nov., isolated from sediment.</title>
        <authorList>
            <person name="Wang Y."/>
        </authorList>
    </citation>
    <scope>NUCLEOTIDE SEQUENCE [LARGE SCALE GENOMIC DNA]</scope>
    <source>
        <strain evidence="17 18">HXT-9</strain>
    </source>
</reference>
<dbReference type="InterPro" id="IPR029499">
    <property type="entry name" value="PduO-typ"/>
</dbReference>
<evidence type="ECO:0000256" key="10">
    <source>
        <dbReference type="ARBA" id="ARBA00031529"/>
    </source>
</evidence>
<proteinExistence type="inferred from homology"/>
<evidence type="ECO:0000256" key="12">
    <source>
        <dbReference type="ARBA" id="ARBA00033354"/>
    </source>
</evidence>
<evidence type="ECO:0000256" key="2">
    <source>
        <dbReference type="ARBA" id="ARBA00005121"/>
    </source>
</evidence>
<evidence type="ECO:0000256" key="1">
    <source>
        <dbReference type="ARBA" id="ARBA00004496"/>
    </source>
</evidence>
<keyword evidence="9 15" id="KW-0067">ATP-binding</keyword>
<dbReference type="InterPro" id="IPR036451">
    <property type="entry name" value="CblAdoTrfase-like_sf"/>
</dbReference>
<sequence length="197" mass="21282">MVTLNKIYTRTGDKGTTALATGERLPKHALRIESYGTVDETNSAVGMARLHTGGIPALDAMLARIQNDLFDLGADLATPGKTAAELGYEPLRVVEAQVTRLEREIDELNGNLEPLRSFVLPGGTAAAAHLHLARTICRRAERLTVALAHETPDGVSEAALKYLNRLSDFLFVAARYANWAPEGRGTGDVLWTPGAHR</sequence>
<gene>
    <name evidence="17" type="ORF">F2P47_15215</name>
</gene>
<comment type="similarity">
    <text evidence="3 15">Belongs to the Cob(I)alamin adenosyltransferase family.</text>
</comment>
<evidence type="ECO:0000313" key="18">
    <source>
        <dbReference type="Proteomes" id="UP000468901"/>
    </source>
</evidence>
<dbReference type="EC" id="2.5.1.17" evidence="4 15"/>
<name>A0A6N6VF19_9HYPH</name>
<dbReference type="UniPathway" id="UPA00148">
    <property type="reaction ID" value="UER00233"/>
</dbReference>
<evidence type="ECO:0000256" key="6">
    <source>
        <dbReference type="ARBA" id="ARBA00022490"/>
    </source>
</evidence>
<comment type="subcellular location">
    <subcellularLocation>
        <location evidence="1">Cytoplasm</location>
    </subcellularLocation>
</comment>